<organism evidence="2 3">
    <name type="scientific">Actinokineospora guangxiensis</name>
    <dbReference type="NCBI Taxonomy" id="1490288"/>
    <lineage>
        <taxon>Bacteria</taxon>
        <taxon>Bacillati</taxon>
        <taxon>Actinomycetota</taxon>
        <taxon>Actinomycetes</taxon>
        <taxon>Pseudonocardiales</taxon>
        <taxon>Pseudonocardiaceae</taxon>
        <taxon>Actinokineospora</taxon>
    </lineage>
</organism>
<dbReference type="InterPro" id="IPR003141">
    <property type="entry name" value="Pol/His_phosphatase_N"/>
</dbReference>
<dbReference type="InterPro" id="IPR004013">
    <property type="entry name" value="PHP_dom"/>
</dbReference>
<evidence type="ECO:0000313" key="3">
    <source>
        <dbReference type="Proteomes" id="UP001596157"/>
    </source>
</evidence>
<dbReference type="RefSeq" id="WP_378246136.1">
    <property type="nucleotide sequence ID" value="NZ_JBHSKF010000003.1"/>
</dbReference>
<name>A0ABW0EMU4_9PSEU</name>
<comment type="caution">
    <text evidence="2">The sequence shown here is derived from an EMBL/GenBank/DDBJ whole genome shotgun (WGS) entry which is preliminary data.</text>
</comment>
<evidence type="ECO:0000259" key="1">
    <source>
        <dbReference type="SMART" id="SM00481"/>
    </source>
</evidence>
<reference evidence="3" key="1">
    <citation type="journal article" date="2019" name="Int. J. Syst. Evol. Microbiol.">
        <title>The Global Catalogue of Microorganisms (GCM) 10K type strain sequencing project: providing services to taxonomists for standard genome sequencing and annotation.</title>
        <authorList>
            <consortium name="The Broad Institute Genomics Platform"/>
            <consortium name="The Broad Institute Genome Sequencing Center for Infectious Disease"/>
            <person name="Wu L."/>
            <person name="Ma J."/>
        </authorList>
    </citation>
    <scope>NUCLEOTIDE SEQUENCE [LARGE SCALE GENOMIC DNA]</scope>
    <source>
        <strain evidence="3">CCUG 59778</strain>
    </source>
</reference>
<proteinExistence type="predicted"/>
<dbReference type="PANTHER" id="PTHR42924:SF3">
    <property type="entry name" value="POLYMERASE_HISTIDINOL PHOSPHATASE N-TERMINAL DOMAIN-CONTAINING PROTEIN"/>
    <property type="match status" value="1"/>
</dbReference>
<dbReference type="SMART" id="SM00481">
    <property type="entry name" value="POLIIIAc"/>
    <property type="match status" value="1"/>
</dbReference>
<accession>A0ABW0EMU4</accession>
<dbReference type="Gene3D" id="1.10.150.650">
    <property type="match status" value="1"/>
</dbReference>
<keyword evidence="3" id="KW-1185">Reference proteome</keyword>
<dbReference type="Pfam" id="PF02811">
    <property type="entry name" value="PHP"/>
    <property type="match status" value="1"/>
</dbReference>
<dbReference type="SUPFAM" id="SSF89550">
    <property type="entry name" value="PHP domain-like"/>
    <property type="match status" value="1"/>
</dbReference>
<dbReference type="CDD" id="cd07438">
    <property type="entry name" value="PHP_HisPPase_AMP"/>
    <property type="match status" value="1"/>
</dbReference>
<gene>
    <name evidence="2" type="ORF">ACFPM7_09730</name>
</gene>
<dbReference type="Gene3D" id="3.20.20.140">
    <property type="entry name" value="Metal-dependent hydrolases"/>
    <property type="match status" value="1"/>
</dbReference>
<feature type="domain" description="Polymerase/histidinol phosphatase N-terminal" evidence="1">
    <location>
        <begin position="3"/>
        <end position="67"/>
    </location>
</feature>
<dbReference type="InterPro" id="IPR052018">
    <property type="entry name" value="PHP_domain"/>
</dbReference>
<dbReference type="PANTHER" id="PTHR42924">
    <property type="entry name" value="EXONUCLEASE"/>
    <property type="match status" value="1"/>
</dbReference>
<protein>
    <submittedName>
        <fullName evidence="2">PHP domain-containing protein</fullName>
    </submittedName>
</protein>
<evidence type="ECO:0000313" key="2">
    <source>
        <dbReference type="EMBL" id="MFC5287329.1"/>
    </source>
</evidence>
<sequence length="287" mass="29532">MRIDLHCHSTASDGTDSPAGLVEAAARAGLDAVAITDHDTTAGWAEAAAALPAGLSLVRGAELTCASEDGRGGYCTVHLLAYLFDPASAAMVAEHARTRAERRTRLHLMAGRMAADGYPVDADALLAGLPDEVPAGRPHLAQALVAAGVVGSVSEAFTTLLNGRNHYYVPSRKTWVLEAIDLVRAAGGVSVLAHGFAHRRGPVVTADVVAELAGAGLDGVEVDHPDHDADARARLRAIAGRRDLLVTGSSDYHGTNKTTPIGAEGTAPEVLAEIARRATGARVLAGA</sequence>
<dbReference type="EMBL" id="JBHSKF010000003">
    <property type="protein sequence ID" value="MFC5287329.1"/>
    <property type="molecule type" value="Genomic_DNA"/>
</dbReference>
<dbReference type="Proteomes" id="UP001596157">
    <property type="component" value="Unassembled WGS sequence"/>
</dbReference>
<dbReference type="InterPro" id="IPR016195">
    <property type="entry name" value="Pol/histidinol_Pase-like"/>
</dbReference>